<name>A0A7J7XHD1_MYOMY</name>
<gene>
    <name evidence="2" type="ORF">mMyoMyo1_011667</name>
</gene>
<reference evidence="2 3" key="1">
    <citation type="journal article" date="2020" name="Nature">
        <title>Six reference-quality genomes reveal evolution of bat adaptations.</title>
        <authorList>
            <person name="Jebb D."/>
            <person name="Huang Z."/>
            <person name="Pippel M."/>
            <person name="Hughes G.M."/>
            <person name="Lavrichenko K."/>
            <person name="Devanna P."/>
            <person name="Winkler S."/>
            <person name="Jermiin L.S."/>
            <person name="Skirmuntt E.C."/>
            <person name="Katzourakis A."/>
            <person name="Burkitt-Gray L."/>
            <person name="Ray D.A."/>
            <person name="Sullivan K.A.M."/>
            <person name="Roscito J.G."/>
            <person name="Kirilenko B.M."/>
            <person name="Davalos L.M."/>
            <person name="Corthals A.P."/>
            <person name="Power M.L."/>
            <person name="Jones G."/>
            <person name="Ransome R.D."/>
            <person name="Dechmann D.K.N."/>
            <person name="Locatelli A.G."/>
            <person name="Puechmaille S.J."/>
            <person name="Fedrigo O."/>
            <person name="Jarvis E.D."/>
            <person name="Hiller M."/>
            <person name="Vernes S.C."/>
            <person name="Myers E.W."/>
            <person name="Teeling E.C."/>
        </authorList>
    </citation>
    <scope>NUCLEOTIDE SEQUENCE [LARGE SCALE GENOMIC DNA]</scope>
    <source>
        <strain evidence="2">MMyoMyo1</strain>
        <tissue evidence="2">Flight muscle</tissue>
    </source>
</reference>
<evidence type="ECO:0000256" key="1">
    <source>
        <dbReference type="SAM" id="MobiDB-lite"/>
    </source>
</evidence>
<accession>A0A7J7XHD1</accession>
<organism evidence="2 3">
    <name type="scientific">Myotis myotis</name>
    <name type="common">Greater mouse-eared bat</name>
    <name type="synonym">Vespertilio myotis</name>
    <dbReference type="NCBI Taxonomy" id="51298"/>
    <lineage>
        <taxon>Eukaryota</taxon>
        <taxon>Metazoa</taxon>
        <taxon>Chordata</taxon>
        <taxon>Craniata</taxon>
        <taxon>Vertebrata</taxon>
        <taxon>Euteleostomi</taxon>
        <taxon>Mammalia</taxon>
        <taxon>Eutheria</taxon>
        <taxon>Laurasiatheria</taxon>
        <taxon>Chiroptera</taxon>
        <taxon>Yangochiroptera</taxon>
        <taxon>Vespertilionidae</taxon>
        <taxon>Myotis</taxon>
    </lineage>
</organism>
<feature type="region of interest" description="Disordered" evidence="1">
    <location>
        <begin position="22"/>
        <end position="41"/>
    </location>
</feature>
<protein>
    <submittedName>
        <fullName evidence="2">Uncharacterized protein</fullName>
    </submittedName>
</protein>
<dbReference type="AlphaFoldDB" id="A0A7J7XHD1"/>
<dbReference type="Proteomes" id="UP000527355">
    <property type="component" value="Unassembled WGS sequence"/>
</dbReference>
<evidence type="ECO:0000313" key="2">
    <source>
        <dbReference type="EMBL" id="KAF6349111.1"/>
    </source>
</evidence>
<keyword evidence="3" id="KW-1185">Reference proteome</keyword>
<dbReference type="EMBL" id="JABWUV010000006">
    <property type="protein sequence ID" value="KAF6349111.1"/>
    <property type="molecule type" value="Genomic_DNA"/>
</dbReference>
<evidence type="ECO:0000313" key="3">
    <source>
        <dbReference type="Proteomes" id="UP000527355"/>
    </source>
</evidence>
<proteinExistence type="predicted"/>
<comment type="caution">
    <text evidence="2">The sequence shown here is derived from an EMBL/GenBank/DDBJ whole genome shotgun (WGS) entry which is preliminary data.</text>
</comment>
<sequence length="127" mass="14102">MPSRHDALALSPSITRRLRVQQARAGGRSAEDVGPSSSVQRGLGVPRLCMVRRRGPRLWTTSLGQSIMGLPHCERTQARLGDPPAECTIFMNQASSTTIIEWVRVIELYFGIPVFEILSGVLHRFSF</sequence>